<dbReference type="PRINTS" id="PR00081">
    <property type="entry name" value="GDHRDH"/>
</dbReference>
<keyword evidence="1" id="KW-0560">Oxidoreductase</keyword>
<dbReference type="GO" id="GO:0005739">
    <property type="term" value="C:mitochondrion"/>
    <property type="evidence" value="ECO:0007669"/>
    <property type="project" value="TreeGrafter"/>
</dbReference>
<dbReference type="CDD" id="cd05369">
    <property type="entry name" value="TER_DECR_SDR_a"/>
    <property type="match status" value="1"/>
</dbReference>
<dbReference type="GO" id="GO:0006635">
    <property type="term" value="P:fatty acid beta-oxidation"/>
    <property type="evidence" value="ECO:0007669"/>
    <property type="project" value="TreeGrafter"/>
</dbReference>
<dbReference type="GO" id="GO:0008670">
    <property type="term" value="F:2,4-dienoyl-CoA reductase (NADPH) activity"/>
    <property type="evidence" value="ECO:0007669"/>
    <property type="project" value="TreeGrafter"/>
</dbReference>
<dbReference type="EMBL" id="GDIQ01002837">
    <property type="protein sequence ID" value="JAN91900.1"/>
    <property type="molecule type" value="Transcribed_RNA"/>
</dbReference>
<dbReference type="SUPFAM" id="SSF51735">
    <property type="entry name" value="NAD(P)-binding Rossmann-fold domains"/>
    <property type="match status" value="1"/>
</dbReference>
<dbReference type="InterPro" id="IPR036291">
    <property type="entry name" value="NAD(P)-bd_dom_sf"/>
</dbReference>
<sequence length="399" mass="43304">MATCAPRVLRYSATHLPSPVPPPVMNAIFPSNVPGVNIGRLIDLKCLDWGALWKAEPSDIFVPFSNVFVENENPFFPKRLPFSLMRCFCFLFAFQSAPQSKHFKSIRRPMFTPGTFDGKIAFITGGGTGLGRCVALYLSTLGAQVAIASRKLPVLQKTAEEISNSSGNRVLPIQLDIRDPASVKQAVDTCQNEFGLPNIIINNAAGNFVSPTERLSTNAWKTIIDIVLNGTANVTLDIGKRLIQAGKGAVFLAVTTPYTTHGSGFVCPSASAKAGVEAMSKSLAAEWGRYGMRFNCLSPGPFETEGAFSRLDPTGQFRSALKDQIPVGRMGDIEEVANLALYMTSDFSNWLNGAVIQLDGGKLPFTAGDFNALTQVEEEQWNLMEKIIRGANEKSKSKL</sequence>
<protein>
    <submittedName>
        <fullName evidence="2">2,4-dienoyl-CoA reductase, mitochondrial</fullName>
    </submittedName>
</protein>
<organism evidence="2">
    <name type="scientific">Daphnia magna</name>
    <dbReference type="NCBI Taxonomy" id="35525"/>
    <lineage>
        <taxon>Eukaryota</taxon>
        <taxon>Metazoa</taxon>
        <taxon>Ecdysozoa</taxon>
        <taxon>Arthropoda</taxon>
        <taxon>Crustacea</taxon>
        <taxon>Branchiopoda</taxon>
        <taxon>Diplostraca</taxon>
        <taxon>Cladocera</taxon>
        <taxon>Anomopoda</taxon>
        <taxon>Daphniidae</taxon>
        <taxon>Daphnia</taxon>
    </lineage>
</organism>
<name>A0A0P6ADS8_9CRUS</name>
<dbReference type="OrthoDB" id="1888931at2759"/>
<dbReference type="Pfam" id="PF13561">
    <property type="entry name" value="adh_short_C2"/>
    <property type="match status" value="1"/>
</dbReference>
<evidence type="ECO:0000313" key="2">
    <source>
        <dbReference type="EMBL" id="JAN91900.1"/>
    </source>
</evidence>
<dbReference type="AlphaFoldDB" id="A0A0P6ADS8"/>
<dbReference type="Gene3D" id="3.40.50.720">
    <property type="entry name" value="NAD(P)-binding Rossmann-like Domain"/>
    <property type="match status" value="1"/>
</dbReference>
<dbReference type="PANTHER" id="PTHR43658">
    <property type="entry name" value="SHORT-CHAIN DEHYDROGENASE/REDUCTASE"/>
    <property type="match status" value="1"/>
</dbReference>
<accession>A0A0P6ADS8</accession>
<proteinExistence type="predicted"/>
<dbReference type="PANTHER" id="PTHR43658:SF8">
    <property type="entry name" value="17-BETA-HYDROXYSTEROID DEHYDROGENASE 14-RELATED"/>
    <property type="match status" value="1"/>
</dbReference>
<reference evidence="2" key="1">
    <citation type="submission" date="2015-10" db="EMBL/GenBank/DDBJ databases">
        <title>EvidentialGene: Evidence-directed Construction of Complete mRNA Transcriptomes without Genomes.</title>
        <authorList>
            <person name="Gilbert D.G."/>
        </authorList>
    </citation>
    <scope>NUCLEOTIDE SEQUENCE</scope>
</reference>
<dbReference type="InterPro" id="IPR002347">
    <property type="entry name" value="SDR_fam"/>
</dbReference>
<evidence type="ECO:0000256" key="1">
    <source>
        <dbReference type="ARBA" id="ARBA00023002"/>
    </source>
</evidence>